<dbReference type="Pfam" id="PF08263">
    <property type="entry name" value="LRRNT_2"/>
    <property type="match status" value="1"/>
</dbReference>
<gene>
    <name evidence="19" type="ORF">CFOL_v3_05385</name>
</gene>
<dbReference type="FunCoup" id="A0A1Q3B1L7">
    <property type="interactions" value="203"/>
</dbReference>
<dbReference type="InterPro" id="IPR050647">
    <property type="entry name" value="Plant_LRR-RLKs"/>
</dbReference>
<dbReference type="PROSITE" id="PS00107">
    <property type="entry name" value="PROTEIN_KINASE_ATP"/>
    <property type="match status" value="1"/>
</dbReference>
<protein>
    <recommendedName>
        <fullName evidence="3">non-specific serine/threonine protein kinase</fullName>
        <ecNumber evidence="3">2.7.11.1</ecNumber>
    </recommendedName>
</protein>
<keyword evidence="12 17" id="KW-0067">ATP-binding</keyword>
<dbReference type="GO" id="GO:0010103">
    <property type="term" value="P:stomatal complex morphogenesis"/>
    <property type="evidence" value="ECO:0007669"/>
    <property type="project" value="TreeGrafter"/>
</dbReference>
<dbReference type="FunFam" id="3.80.10.10:FF:000077">
    <property type="entry name" value="LRR receptor-like serine/threonine-protein kinase ERL1"/>
    <property type="match status" value="1"/>
</dbReference>
<keyword evidence="5" id="KW-0433">Leucine-rich repeat</keyword>
<dbReference type="SMART" id="SM00369">
    <property type="entry name" value="LRR_TYP"/>
    <property type="match status" value="9"/>
</dbReference>
<evidence type="ECO:0000256" key="11">
    <source>
        <dbReference type="ARBA" id="ARBA00022777"/>
    </source>
</evidence>
<reference evidence="20" key="1">
    <citation type="submission" date="2016-04" db="EMBL/GenBank/DDBJ databases">
        <title>Cephalotus genome sequencing.</title>
        <authorList>
            <person name="Fukushima K."/>
            <person name="Hasebe M."/>
            <person name="Fang X."/>
        </authorList>
    </citation>
    <scope>NUCLEOTIDE SEQUENCE [LARGE SCALE GENOMIC DNA]</scope>
    <source>
        <strain evidence="20">cv. St1</strain>
    </source>
</reference>
<evidence type="ECO:0000256" key="5">
    <source>
        <dbReference type="ARBA" id="ARBA00022614"/>
    </source>
</evidence>
<accession>A0A1Q3B1L7</accession>
<evidence type="ECO:0000256" key="9">
    <source>
        <dbReference type="ARBA" id="ARBA00022737"/>
    </source>
</evidence>
<dbReference type="Gene3D" id="1.10.510.10">
    <property type="entry name" value="Transferase(Phosphotransferase) domain 1"/>
    <property type="match status" value="1"/>
</dbReference>
<evidence type="ECO:0000256" key="3">
    <source>
        <dbReference type="ARBA" id="ARBA00012513"/>
    </source>
</evidence>
<dbReference type="SUPFAM" id="SSF56112">
    <property type="entry name" value="Protein kinase-like (PK-like)"/>
    <property type="match status" value="1"/>
</dbReference>
<evidence type="ECO:0000256" key="7">
    <source>
        <dbReference type="ARBA" id="ARBA00022692"/>
    </source>
</evidence>
<dbReference type="InterPro" id="IPR013210">
    <property type="entry name" value="LRR_N_plant-typ"/>
</dbReference>
<dbReference type="FunFam" id="3.30.200.20:FF:000288">
    <property type="entry name" value="LRR receptor-like serine/threonine-protein kinase ERECTA"/>
    <property type="match status" value="1"/>
</dbReference>
<keyword evidence="20" id="KW-1185">Reference proteome</keyword>
<evidence type="ECO:0000256" key="6">
    <source>
        <dbReference type="ARBA" id="ARBA00022679"/>
    </source>
</evidence>
<evidence type="ECO:0000313" key="20">
    <source>
        <dbReference type="Proteomes" id="UP000187406"/>
    </source>
</evidence>
<keyword evidence="7" id="KW-0812">Transmembrane</keyword>
<dbReference type="PANTHER" id="PTHR48056">
    <property type="entry name" value="LRR RECEPTOR-LIKE SERINE/THREONINE-PROTEIN KINASE-RELATED"/>
    <property type="match status" value="1"/>
</dbReference>
<keyword evidence="4" id="KW-0723">Serine/threonine-protein kinase</keyword>
<keyword evidence="14" id="KW-0472">Membrane</keyword>
<dbReference type="GO" id="GO:0009553">
    <property type="term" value="P:embryo sac development"/>
    <property type="evidence" value="ECO:0007669"/>
    <property type="project" value="TreeGrafter"/>
</dbReference>
<dbReference type="EMBL" id="BDDD01000226">
    <property type="protein sequence ID" value="GAV61859.1"/>
    <property type="molecule type" value="Genomic_DNA"/>
</dbReference>
<keyword evidence="16" id="KW-0325">Glycoprotein</keyword>
<evidence type="ECO:0000256" key="4">
    <source>
        <dbReference type="ARBA" id="ARBA00022527"/>
    </source>
</evidence>
<dbReference type="Pfam" id="PF00069">
    <property type="entry name" value="Pkinase"/>
    <property type="match status" value="1"/>
</dbReference>
<evidence type="ECO:0000256" key="8">
    <source>
        <dbReference type="ARBA" id="ARBA00022729"/>
    </source>
</evidence>
<keyword evidence="10 17" id="KW-0547">Nucleotide-binding</keyword>
<dbReference type="InterPro" id="IPR001611">
    <property type="entry name" value="Leu-rich_rpt"/>
</dbReference>
<dbReference type="GO" id="GO:0005524">
    <property type="term" value="F:ATP binding"/>
    <property type="evidence" value="ECO:0007669"/>
    <property type="project" value="UniProtKB-UniRule"/>
</dbReference>
<dbReference type="GO" id="GO:0048481">
    <property type="term" value="P:plant ovule development"/>
    <property type="evidence" value="ECO:0007669"/>
    <property type="project" value="TreeGrafter"/>
</dbReference>
<dbReference type="AlphaFoldDB" id="A0A1Q3B1L7"/>
<dbReference type="InterPro" id="IPR017441">
    <property type="entry name" value="Protein_kinase_ATP_BS"/>
</dbReference>
<keyword evidence="13" id="KW-1133">Transmembrane helix</keyword>
<keyword evidence="11 19" id="KW-0418">Kinase</keyword>
<comment type="caution">
    <text evidence="19">The sequence shown here is derived from an EMBL/GenBank/DDBJ whole genome shotgun (WGS) entry which is preliminary data.</text>
</comment>
<dbReference type="OrthoDB" id="676979at2759"/>
<dbReference type="GO" id="GO:0016020">
    <property type="term" value="C:membrane"/>
    <property type="evidence" value="ECO:0007669"/>
    <property type="project" value="UniProtKB-SubCell"/>
</dbReference>
<name>A0A1Q3B1L7_CEPFO</name>
<dbReference type="InterPro" id="IPR000719">
    <property type="entry name" value="Prot_kinase_dom"/>
</dbReference>
<evidence type="ECO:0000256" key="15">
    <source>
        <dbReference type="ARBA" id="ARBA00023170"/>
    </source>
</evidence>
<keyword evidence="8" id="KW-0732">Signal</keyword>
<dbReference type="SUPFAM" id="SSF52058">
    <property type="entry name" value="L domain-like"/>
    <property type="match status" value="2"/>
</dbReference>
<comment type="subcellular location">
    <subcellularLocation>
        <location evidence="1">Membrane</location>
        <topology evidence="1">Single-pass type I membrane protein</topology>
    </subcellularLocation>
</comment>
<dbReference type="STRING" id="3775.A0A1Q3B1L7"/>
<dbReference type="PANTHER" id="PTHR48056:SF34">
    <property type="entry name" value="LRR RECEPTOR-LIKE SERINE_THREONINE-PROTEIN KINASE ERL1"/>
    <property type="match status" value="1"/>
</dbReference>
<evidence type="ECO:0000256" key="10">
    <source>
        <dbReference type="ARBA" id="ARBA00022741"/>
    </source>
</evidence>
<dbReference type="InterPro" id="IPR008271">
    <property type="entry name" value="Ser/Thr_kinase_AS"/>
</dbReference>
<dbReference type="Gene3D" id="3.30.200.20">
    <property type="entry name" value="Phosphorylase Kinase, domain 1"/>
    <property type="match status" value="1"/>
</dbReference>
<evidence type="ECO:0000313" key="19">
    <source>
        <dbReference type="EMBL" id="GAV61859.1"/>
    </source>
</evidence>
<dbReference type="GO" id="GO:0033612">
    <property type="term" value="F:receptor serine/threonine kinase binding"/>
    <property type="evidence" value="ECO:0007669"/>
    <property type="project" value="TreeGrafter"/>
</dbReference>
<dbReference type="GO" id="GO:0004674">
    <property type="term" value="F:protein serine/threonine kinase activity"/>
    <property type="evidence" value="ECO:0007669"/>
    <property type="project" value="UniProtKB-KW"/>
</dbReference>
<evidence type="ECO:0000256" key="17">
    <source>
        <dbReference type="PROSITE-ProRule" id="PRU10141"/>
    </source>
</evidence>
<evidence type="ECO:0000256" key="14">
    <source>
        <dbReference type="ARBA" id="ARBA00023136"/>
    </source>
</evidence>
<organism evidence="19 20">
    <name type="scientific">Cephalotus follicularis</name>
    <name type="common">Albany pitcher plant</name>
    <dbReference type="NCBI Taxonomy" id="3775"/>
    <lineage>
        <taxon>Eukaryota</taxon>
        <taxon>Viridiplantae</taxon>
        <taxon>Streptophyta</taxon>
        <taxon>Embryophyta</taxon>
        <taxon>Tracheophyta</taxon>
        <taxon>Spermatophyta</taxon>
        <taxon>Magnoliopsida</taxon>
        <taxon>eudicotyledons</taxon>
        <taxon>Gunneridae</taxon>
        <taxon>Pentapetalae</taxon>
        <taxon>rosids</taxon>
        <taxon>fabids</taxon>
        <taxon>Oxalidales</taxon>
        <taxon>Cephalotaceae</taxon>
        <taxon>Cephalotus</taxon>
    </lineage>
</organism>
<evidence type="ECO:0000256" key="12">
    <source>
        <dbReference type="ARBA" id="ARBA00022840"/>
    </source>
</evidence>
<evidence type="ECO:0000256" key="1">
    <source>
        <dbReference type="ARBA" id="ARBA00004479"/>
    </source>
</evidence>
<dbReference type="Proteomes" id="UP000187406">
    <property type="component" value="Unassembled WGS sequence"/>
</dbReference>
<dbReference type="Pfam" id="PF13855">
    <property type="entry name" value="LRR_8"/>
    <property type="match status" value="2"/>
</dbReference>
<evidence type="ECO:0000259" key="18">
    <source>
        <dbReference type="PROSITE" id="PS50011"/>
    </source>
</evidence>
<comment type="similarity">
    <text evidence="2">Belongs to the protein kinase superfamily. Ser/Thr protein kinase family.</text>
</comment>
<dbReference type="Pfam" id="PF00560">
    <property type="entry name" value="LRR_1"/>
    <property type="match status" value="8"/>
</dbReference>
<dbReference type="PROSITE" id="PS00108">
    <property type="entry name" value="PROTEIN_KINASE_ST"/>
    <property type="match status" value="1"/>
</dbReference>
<dbReference type="InParanoid" id="A0A1Q3B1L7"/>
<keyword evidence="9" id="KW-0677">Repeat</keyword>
<keyword evidence="15" id="KW-0675">Receptor</keyword>
<keyword evidence="6" id="KW-0808">Transferase</keyword>
<dbReference type="InterPro" id="IPR032675">
    <property type="entry name" value="LRR_dom_sf"/>
</dbReference>
<dbReference type="PROSITE" id="PS50011">
    <property type="entry name" value="PROTEIN_KINASE_DOM"/>
    <property type="match status" value="1"/>
</dbReference>
<evidence type="ECO:0000256" key="13">
    <source>
        <dbReference type="ARBA" id="ARBA00022989"/>
    </source>
</evidence>
<dbReference type="Gene3D" id="3.80.10.10">
    <property type="entry name" value="Ribonuclease Inhibitor"/>
    <property type="match status" value="3"/>
</dbReference>
<dbReference type="EC" id="2.7.11.1" evidence="3"/>
<dbReference type="FunFam" id="3.80.10.10:FF:000219">
    <property type="entry name" value="LRR receptor-like serine/threonine-protein kinase ERL1"/>
    <property type="match status" value="1"/>
</dbReference>
<dbReference type="InterPro" id="IPR003591">
    <property type="entry name" value="Leu-rich_rpt_typical-subtyp"/>
</dbReference>
<dbReference type="InterPro" id="IPR011009">
    <property type="entry name" value="Kinase-like_dom_sf"/>
</dbReference>
<dbReference type="FunFam" id="1.10.510.10:FF:000290">
    <property type="entry name" value="LRR receptor-like serine/threonine-protein kinase ERECTA"/>
    <property type="match status" value="1"/>
</dbReference>
<proteinExistence type="inferred from homology"/>
<evidence type="ECO:0000256" key="2">
    <source>
        <dbReference type="ARBA" id="ARBA00008684"/>
    </source>
</evidence>
<evidence type="ECO:0000256" key="16">
    <source>
        <dbReference type="ARBA" id="ARBA00023180"/>
    </source>
</evidence>
<sequence>MVLLSAMEEGVFSLRKMKKKLHLFLTVTVIVLLCPLATPLNDEGKALMALKGSLSKVVNVLEDWDDVHTDGFCSWRGVFCDNVSLSVVSLNLSNLDLGGEISPAIGDLRNLQSIDFQGNKLTGQIPDEIGNCANLAHVDLSENSLYGDIPFSISKLKRLEFLNLKNNQLSGPIPSTLTQIPNLRTIDLARNQLTGEIPRLIYWNEVLQYLGLRGNQLTGTLSPDMCQLTGLWYFDVRGNNLTGTIPDSIGNCTSFQILDISYNQIAGEIPFNIGFLQVATLSLQGNKLTGKIPEVIGLMQALAVLDLSENQLVGTIPAILGNLSFTGKLYLHGNKLTGPIPPELGNMSKLSYLQLNDNQLVGPIPAELGRLEQLFELNLANNNLEGPIPHNISSCTALNQFNVHGNHLTGSIPTGFQNLESLTYLNLSVNNFKGRIPVELGRIINLDTLDLSCNNFLGPVPASIGDLEHLLSLNLSNNHLDGPLPAEFGNLRSVQILDISFNNMSGSIPAELGQLQNIVSLLLNSNHLHGKIPDQLSNCFSLSNLNVSYNNLSGTIPPMRNFSRFSPESFIGNPLLCGDWLGSICGPSGPKSRAMFSRTAVVCMTVGFVTLLSMLILAVYKSNQQQQLLDEPKKSVQGPPKLVILRMDMAIHTFDDIMRFTENLSEKYIIGYGASSTVYKCGLKNSRPIAIKRLYNQYPHNLREFETELETIGSIRHRNIVSLHGYALCPYGNLLFYDYMENGSLWDLLHGPSKKVKLDWETRLRIAVGAAQGLAYLHHDCDPRIIHRDVKSSNILLDENFEAHLSDFGIAKSIPTTKTHACTYVLGTIGYIDPEYARTSRLNEKSDVYSFGVVLLELLTGKKAVENESNLHQLILSKADDNTVMEAVDPEVSVTCLNLAHVKKTFQLALLCTKRHPSERPTMHEVARVLVSLLPAAPAKPCSVLPKAIDYARYVIDKGQQQPQQQQCQQQRPQLQQQENNSSDAQWFLRFGEVISKNTL</sequence>
<feature type="domain" description="Protein kinase" evidence="18">
    <location>
        <begin position="664"/>
        <end position="934"/>
    </location>
</feature>
<feature type="binding site" evidence="17">
    <location>
        <position position="692"/>
    </location>
    <ligand>
        <name>ATP</name>
        <dbReference type="ChEBI" id="CHEBI:30616"/>
    </ligand>
</feature>
<dbReference type="FunFam" id="3.80.10.10:FF:000107">
    <property type="entry name" value="LRR receptor-like serine/threonine-protein kinase ERL1"/>
    <property type="match status" value="1"/>
</dbReference>
<dbReference type="SMART" id="SM00220">
    <property type="entry name" value="S_TKc"/>
    <property type="match status" value="1"/>
</dbReference>